<sequence>MHPLQSPLNPIDLNVSPPSPHPLSSTSSLSPGQENVNPQLEILSKRLSEAPLAVKEAVELAVSYFTDAGDASPRLQLTPPPDITGPPVIPSNTIVHCNIQINRQTTLETVYYYPLNTLMEYPETSVDGSVGHVFTLDPQEWINPMANFAYSLGGSHGMSQKAKIIKVSLLVDASGERVPCRETHTTCQGSKVCPFTPMSSSHCKVTRGDLQLSLSHTKKLLNSSTKLHQELILKTLSLWSSFWKFGCGAPPYEETWRSDMEQMQEGQWNAQKEKARRGHSAKATCDGRLLFEHDYDGRPYVRCEHYHSKGTKDHLINYDVSSGLYDTDYLEALFLGDAEEVRRLEEEAFEGRKSPISTCSTVSNTSSIKVHCPSEHRDSEGRLIMAEMERLPCKSIVRMYEPLEEYRSACPKVLIICRGAHTHPIPQPLKTPPHIRLQIFKLLQTLGQDLSDLTPRRFLRHPTARQKAFPEGTSWRGLLDMKKRQDEELSADEAYIRYAADLPSSLSSIIHDEDELADPRNPIRIVVCMSKESSRRLLEAQFLQSDIGFKRIVGFQEFELGGRDFTSRTTLTYCRVYLNRQTAAAHHFIFKKIEEIIKMDTGESLQWRHLHANSVYNFTGILHWSADQHGLGLHLKELAQQLPAQFDLHQPDRLLSRLTEYEHLHRIFRLCHVHISRNIKSCNVPEGVKNKMCSLVCMEHPNFEGTLCDIERDGGKAGSDWVRDKIRSKFAFEGMCWAKSFIPKLVWQIGDSTSNIIESLHSDVNSEGITCSLVGGLCKGHHFDNLKLKTLSVFEMTGIRPLHQRGHISESTLRGLKRKSVVRQKVLRGQDLTIKTHNERLQKAKDALDRSKQRLFDCQI</sequence>
<dbReference type="AlphaFoldDB" id="A0A0C3F7S7"/>
<organism evidence="2 3">
    <name type="scientific">Piloderma croceum (strain F 1598)</name>
    <dbReference type="NCBI Taxonomy" id="765440"/>
    <lineage>
        <taxon>Eukaryota</taxon>
        <taxon>Fungi</taxon>
        <taxon>Dikarya</taxon>
        <taxon>Basidiomycota</taxon>
        <taxon>Agaricomycotina</taxon>
        <taxon>Agaricomycetes</taxon>
        <taxon>Agaricomycetidae</taxon>
        <taxon>Atheliales</taxon>
        <taxon>Atheliaceae</taxon>
        <taxon>Piloderma</taxon>
    </lineage>
</organism>
<evidence type="ECO:0000256" key="1">
    <source>
        <dbReference type="SAM" id="MobiDB-lite"/>
    </source>
</evidence>
<accession>A0A0C3F7S7</accession>
<dbReference type="InParanoid" id="A0A0C3F7S7"/>
<dbReference type="OrthoDB" id="3268409at2759"/>
<reference evidence="2 3" key="1">
    <citation type="submission" date="2014-04" db="EMBL/GenBank/DDBJ databases">
        <authorList>
            <consortium name="DOE Joint Genome Institute"/>
            <person name="Kuo A."/>
            <person name="Tarkka M."/>
            <person name="Buscot F."/>
            <person name="Kohler A."/>
            <person name="Nagy L.G."/>
            <person name="Floudas D."/>
            <person name="Copeland A."/>
            <person name="Barry K.W."/>
            <person name="Cichocki N."/>
            <person name="Veneault-Fourrey C."/>
            <person name="LaButti K."/>
            <person name="Lindquist E.A."/>
            <person name="Lipzen A."/>
            <person name="Lundell T."/>
            <person name="Morin E."/>
            <person name="Murat C."/>
            <person name="Sun H."/>
            <person name="Tunlid A."/>
            <person name="Henrissat B."/>
            <person name="Grigoriev I.V."/>
            <person name="Hibbett D.S."/>
            <person name="Martin F."/>
            <person name="Nordberg H.P."/>
            <person name="Cantor M.N."/>
            <person name="Hua S.X."/>
        </authorList>
    </citation>
    <scope>NUCLEOTIDE SEQUENCE [LARGE SCALE GENOMIC DNA]</scope>
    <source>
        <strain evidence="2 3">F 1598</strain>
    </source>
</reference>
<protein>
    <submittedName>
        <fullName evidence="2">Uncharacterized protein</fullName>
    </submittedName>
</protein>
<evidence type="ECO:0000313" key="3">
    <source>
        <dbReference type="Proteomes" id="UP000054166"/>
    </source>
</evidence>
<feature type="region of interest" description="Disordered" evidence="1">
    <location>
        <begin position="1"/>
        <end position="35"/>
    </location>
</feature>
<gene>
    <name evidence="2" type="ORF">PILCRDRAFT_9490</name>
</gene>
<name>A0A0C3F7S7_PILCF</name>
<keyword evidence="3" id="KW-1185">Reference proteome</keyword>
<dbReference type="HOGENOM" id="CLU_010536_1_0_1"/>
<dbReference type="Proteomes" id="UP000054166">
    <property type="component" value="Unassembled WGS sequence"/>
</dbReference>
<feature type="compositionally biased region" description="Low complexity" evidence="1">
    <location>
        <begin position="22"/>
        <end position="31"/>
    </location>
</feature>
<proteinExistence type="predicted"/>
<dbReference type="EMBL" id="KN833003">
    <property type="protein sequence ID" value="KIM80685.1"/>
    <property type="molecule type" value="Genomic_DNA"/>
</dbReference>
<evidence type="ECO:0000313" key="2">
    <source>
        <dbReference type="EMBL" id="KIM80685.1"/>
    </source>
</evidence>
<reference evidence="3" key="2">
    <citation type="submission" date="2015-01" db="EMBL/GenBank/DDBJ databases">
        <title>Evolutionary Origins and Diversification of the Mycorrhizal Mutualists.</title>
        <authorList>
            <consortium name="DOE Joint Genome Institute"/>
            <consortium name="Mycorrhizal Genomics Consortium"/>
            <person name="Kohler A."/>
            <person name="Kuo A."/>
            <person name="Nagy L.G."/>
            <person name="Floudas D."/>
            <person name="Copeland A."/>
            <person name="Barry K.W."/>
            <person name="Cichocki N."/>
            <person name="Veneault-Fourrey C."/>
            <person name="LaButti K."/>
            <person name="Lindquist E.A."/>
            <person name="Lipzen A."/>
            <person name="Lundell T."/>
            <person name="Morin E."/>
            <person name="Murat C."/>
            <person name="Riley R."/>
            <person name="Ohm R."/>
            <person name="Sun H."/>
            <person name="Tunlid A."/>
            <person name="Henrissat B."/>
            <person name="Grigoriev I.V."/>
            <person name="Hibbett D.S."/>
            <person name="Martin F."/>
        </authorList>
    </citation>
    <scope>NUCLEOTIDE SEQUENCE [LARGE SCALE GENOMIC DNA]</scope>
    <source>
        <strain evidence="3">F 1598</strain>
    </source>
</reference>